<dbReference type="Proteomes" id="UP000054032">
    <property type="component" value="Unassembled WGS sequence"/>
</dbReference>
<name>W6ZHH2_COCMI</name>
<dbReference type="EMBL" id="KI963932">
    <property type="protein sequence ID" value="EUC49368.1"/>
    <property type="molecule type" value="Genomic_DNA"/>
</dbReference>
<proteinExistence type="predicted"/>
<organism evidence="1 2">
    <name type="scientific">Bipolaris oryzae ATCC 44560</name>
    <dbReference type="NCBI Taxonomy" id="930090"/>
    <lineage>
        <taxon>Eukaryota</taxon>
        <taxon>Fungi</taxon>
        <taxon>Dikarya</taxon>
        <taxon>Ascomycota</taxon>
        <taxon>Pezizomycotina</taxon>
        <taxon>Dothideomycetes</taxon>
        <taxon>Pleosporomycetidae</taxon>
        <taxon>Pleosporales</taxon>
        <taxon>Pleosporineae</taxon>
        <taxon>Pleosporaceae</taxon>
        <taxon>Bipolaris</taxon>
    </lineage>
</organism>
<sequence>MATLPGSSETEASPVAHGAPTTFHDWPQLSNELKLEVLSYLLTFSVGIDIYRGTPSYDSRMEDSHQKRLDDHLFPLIATRNSNLAHLAQEAYYKHNIFILHFMFDFDNITYWPKASCAKKIRHVMIYLGLYTGSTLEELLLDCQGAALFRPTKNLGTDAITCPKGKAEATRIAETIQDHQETYPLFNNLQTLFIDASISER</sequence>
<evidence type="ECO:0000313" key="2">
    <source>
        <dbReference type="Proteomes" id="UP000054032"/>
    </source>
</evidence>
<accession>W6ZHH2</accession>
<protein>
    <submittedName>
        <fullName evidence="1">Uncharacterized protein</fullName>
    </submittedName>
</protein>
<evidence type="ECO:0000313" key="1">
    <source>
        <dbReference type="EMBL" id="EUC49368.1"/>
    </source>
</evidence>
<dbReference type="RefSeq" id="XP_007684047.1">
    <property type="nucleotide sequence ID" value="XM_007685857.1"/>
</dbReference>
<gene>
    <name evidence="1" type="ORF">COCMIDRAFT_1828</name>
</gene>
<dbReference type="KEGG" id="bor:COCMIDRAFT_1828"/>
<dbReference type="GeneID" id="19119954"/>
<keyword evidence="2" id="KW-1185">Reference proteome</keyword>
<dbReference type="OrthoDB" id="3776562at2759"/>
<dbReference type="HOGENOM" id="CLU_088987_0_0_1"/>
<reference evidence="1 2" key="1">
    <citation type="journal article" date="2013" name="PLoS Genet.">
        <title>Comparative genome structure, secondary metabolite, and effector coding capacity across Cochliobolus pathogens.</title>
        <authorList>
            <person name="Condon B.J."/>
            <person name="Leng Y."/>
            <person name="Wu D."/>
            <person name="Bushley K.E."/>
            <person name="Ohm R.A."/>
            <person name="Otillar R."/>
            <person name="Martin J."/>
            <person name="Schackwitz W."/>
            <person name="Grimwood J."/>
            <person name="MohdZainudin N."/>
            <person name="Xue C."/>
            <person name="Wang R."/>
            <person name="Manning V.A."/>
            <person name="Dhillon B."/>
            <person name="Tu Z.J."/>
            <person name="Steffenson B.J."/>
            <person name="Salamov A."/>
            <person name="Sun H."/>
            <person name="Lowry S."/>
            <person name="LaButti K."/>
            <person name="Han J."/>
            <person name="Copeland A."/>
            <person name="Lindquist E."/>
            <person name="Barry K."/>
            <person name="Schmutz J."/>
            <person name="Baker S.E."/>
            <person name="Ciuffetti L.M."/>
            <person name="Grigoriev I.V."/>
            <person name="Zhong S."/>
            <person name="Turgeon B.G."/>
        </authorList>
    </citation>
    <scope>NUCLEOTIDE SEQUENCE [LARGE SCALE GENOMIC DNA]</scope>
    <source>
        <strain evidence="1 2">ATCC 44560</strain>
    </source>
</reference>
<dbReference type="AlphaFoldDB" id="W6ZHH2"/>